<evidence type="ECO:0000256" key="6">
    <source>
        <dbReference type="ARBA" id="ARBA00023136"/>
    </source>
</evidence>
<keyword evidence="6 7" id="KW-0472">Membrane</keyword>
<evidence type="ECO:0000256" key="7">
    <source>
        <dbReference type="SAM" id="Phobius"/>
    </source>
</evidence>
<feature type="transmembrane region" description="Helical" evidence="7">
    <location>
        <begin position="89"/>
        <end position="107"/>
    </location>
</feature>
<dbReference type="PANTHER" id="PTHR40074">
    <property type="entry name" value="O-ACETYLTRANSFERASE WECH"/>
    <property type="match status" value="1"/>
</dbReference>
<comment type="subcellular location">
    <subcellularLocation>
        <location evidence="1">Cell membrane</location>
        <topology evidence="1">Multi-pass membrane protein</topology>
    </subcellularLocation>
</comment>
<dbReference type="InterPro" id="IPR002656">
    <property type="entry name" value="Acyl_transf_3_dom"/>
</dbReference>
<organism evidence="9 10">
    <name type="scientific">Akkermansia biwaensis</name>
    <dbReference type="NCBI Taxonomy" id="2946555"/>
    <lineage>
        <taxon>Bacteria</taxon>
        <taxon>Pseudomonadati</taxon>
        <taxon>Verrucomicrobiota</taxon>
        <taxon>Verrucomicrobiia</taxon>
        <taxon>Verrucomicrobiales</taxon>
        <taxon>Akkermansiaceae</taxon>
        <taxon>Akkermansia</taxon>
    </lineage>
</organism>
<comment type="similarity">
    <text evidence="2">Belongs to the acyltransferase 3 family.</text>
</comment>
<dbReference type="Pfam" id="PF01757">
    <property type="entry name" value="Acyl_transf_3"/>
    <property type="match status" value="1"/>
</dbReference>
<feature type="transmembrane region" description="Helical" evidence="7">
    <location>
        <begin position="113"/>
        <end position="133"/>
    </location>
</feature>
<evidence type="ECO:0000256" key="4">
    <source>
        <dbReference type="ARBA" id="ARBA00022692"/>
    </source>
</evidence>
<keyword evidence="4 7" id="KW-0812">Transmembrane</keyword>
<protein>
    <recommendedName>
        <fullName evidence="8">Acyltransferase 3 domain-containing protein</fullName>
    </recommendedName>
</protein>
<feature type="transmembrane region" description="Helical" evidence="7">
    <location>
        <begin position="46"/>
        <end position="69"/>
    </location>
</feature>
<accession>A0ABM7ZIL4</accession>
<dbReference type="PANTHER" id="PTHR40074:SF2">
    <property type="entry name" value="O-ACETYLTRANSFERASE WECH"/>
    <property type="match status" value="1"/>
</dbReference>
<gene>
    <name evidence="9" type="ORF">Abiwalacus_21660</name>
</gene>
<feature type="transmembrane region" description="Helical" evidence="7">
    <location>
        <begin position="20"/>
        <end position="40"/>
    </location>
</feature>
<evidence type="ECO:0000256" key="3">
    <source>
        <dbReference type="ARBA" id="ARBA00022475"/>
    </source>
</evidence>
<dbReference type="EMBL" id="AP025943">
    <property type="protein sequence ID" value="BDL44592.1"/>
    <property type="molecule type" value="Genomic_DNA"/>
</dbReference>
<evidence type="ECO:0000256" key="5">
    <source>
        <dbReference type="ARBA" id="ARBA00022989"/>
    </source>
</evidence>
<sequence length="148" mass="16876">MVLGTYLKRYQTSVSRSRFLTCCAAVLLFSALLFVLRSFLHILPAGFIYDNLCFISIVYVYTIFTIIQYASRFITRVQPVFTELSKHSFGIYLSHILIIHFITQPLISSLALPPYAAIPLMAVITYLCCYISIKLLTFLPKSKYIVGI</sequence>
<evidence type="ECO:0000313" key="9">
    <source>
        <dbReference type="EMBL" id="BDL44592.1"/>
    </source>
</evidence>
<keyword evidence="3" id="KW-1003">Cell membrane</keyword>
<name>A0ABM7ZIL4_9BACT</name>
<dbReference type="Proteomes" id="UP001062263">
    <property type="component" value="Chromosome"/>
</dbReference>
<evidence type="ECO:0000256" key="1">
    <source>
        <dbReference type="ARBA" id="ARBA00004651"/>
    </source>
</evidence>
<reference evidence="9" key="1">
    <citation type="submission" date="2022-06" db="EMBL/GenBank/DDBJ databases">
        <title>Akkermansia biwalacus sp. nov., an anaerobic mucin-degrading bacterium isolated from human intestine.</title>
        <authorList>
            <person name="Kobayashi Y."/>
            <person name="Inoue S."/>
            <person name="Kawahara T."/>
            <person name="Kohda N."/>
        </authorList>
    </citation>
    <scope>NUCLEOTIDE SEQUENCE</scope>
    <source>
        <strain evidence="9">WON2089</strain>
    </source>
</reference>
<evidence type="ECO:0000256" key="2">
    <source>
        <dbReference type="ARBA" id="ARBA00007400"/>
    </source>
</evidence>
<keyword evidence="10" id="KW-1185">Reference proteome</keyword>
<keyword evidence="5 7" id="KW-1133">Transmembrane helix</keyword>
<evidence type="ECO:0000313" key="10">
    <source>
        <dbReference type="Proteomes" id="UP001062263"/>
    </source>
</evidence>
<feature type="domain" description="Acyltransferase 3" evidence="8">
    <location>
        <begin position="2"/>
        <end position="131"/>
    </location>
</feature>
<evidence type="ECO:0000259" key="8">
    <source>
        <dbReference type="Pfam" id="PF01757"/>
    </source>
</evidence>
<proteinExistence type="inferred from homology"/>